<keyword evidence="2" id="KW-1185">Reference proteome</keyword>
<evidence type="ECO:0000313" key="1">
    <source>
        <dbReference type="EMBL" id="VDI81594.1"/>
    </source>
</evidence>
<protein>
    <submittedName>
        <fullName evidence="1">Uncharacterized protein</fullName>
    </submittedName>
</protein>
<dbReference type="PANTHER" id="PTHR16897">
    <property type="entry name" value="OS10G0105400 PROTEIN"/>
    <property type="match status" value="1"/>
</dbReference>
<gene>
    <name evidence="1" type="ORF">MGAL_10B091869</name>
</gene>
<name>A0A8B6HMN2_MYTGA</name>
<accession>A0A8B6HMN2</accession>
<dbReference type="Gene3D" id="2.60.120.260">
    <property type="entry name" value="Galactose-binding domain-like"/>
    <property type="match status" value="1"/>
</dbReference>
<evidence type="ECO:0000313" key="2">
    <source>
        <dbReference type="Proteomes" id="UP000596742"/>
    </source>
</evidence>
<dbReference type="PANTHER" id="PTHR16897:SF2">
    <property type="entry name" value="OS03G0226600 PROTEIN"/>
    <property type="match status" value="1"/>
</dbReference>
<dbReference type="Proteomes" id="UP000596742">
    <property type="component" value="Unassembled WGS sequence"/>
</dbReference>
<sequence>MNKNFANIHFNETEYLTHGRRYSVCIYVPETVIKHEKWTETLDTVTSCSDGVTVDLTPPVPGKVWIGPDPIVFYQTSSSDITVSWDSFIDVEEESHAMHSSGIKQYFISIGSVEGGVDIVDNHNVGVTNHMSFHNLQLQNGHKYFVTVKDFEMLIFHHFLKGIDFINRTAEVRSSPITVDTTPPEISGESIYISGRLISNLTVIQACWEDVFIDVQSGIDYYTWGVGSLSGQDDIIPFSEIRETCDVSAEDEHFDLTEGHPYFITISAFNRARLSTVKSSWAYIYDMSPPTAGHVYDGSSNTTEAPTKDIDYQRDMTHLSVYWEGFHDPHSVIKYFNVHIGTCPGCNDVMPEHTVGINTDFNVQNLNLQAGIKYFTTVTACNTGNLCTSVTTDGVIIDNSPPVQGVVQDGVYEHDIEYQSTRNYITAKWFGFVDSQSGIDHFVIRAGTSRGSSDVYPPTSLTSFDMVLLTALPNQLPLNHRIYITIRAYNKAGLYSESISNGFIVDISAPVIIETPSLSGHLGTFFDGTTVLRSAVRFQWNVEDSQSDIQKQYISLSSHIYGQFNTSSITVAGIIREYTLTGLDFPDGGLYYIKLIVCNGAKICTESESDSIMVDTTPPTSGMFAVSTYHAANLQRHTIGSMSWSEYRIHVALLGFNDLHSGIDKYYVSVGSEFMAFDLNKVPGSPMEFHHNDSGIRYLDEGPMQSFVVSTQLKKNYDHVFISVWAVNKVGLRSSMIHYKFQLIPGGYLDLIRRCTALTCLGHCICSPKYKRCHLNGDVCSDVTTDNRNTLIAISDIIDLSDDTDVEFTPSNTFLSAKWKISKQQGLSPLWYEWSVGLTTQDLPEGVIDASKDPLWHHSGQNREATYSLKRGHELTELLTYSVFVRVWYSSNTYAIFKSNGVTVQAEEIHVNTQRGAAVAEKLPSFWKNDVDFILPGSLYTVVWKNVFMAKVGSVQKFNLYISTFKGGADLHKVNLDIDSSVNAVNISRLTMSPGIVYYSNVVAYTFSGLQTVVSSDGIMVDSSSPIFGIVYDGLGLNDIKYQNKSDIASASWHGFTDTESGIIKYTWCVGTNRNDKDCDIVPWKTIGMHTSVSTSLQNHLNNGQIIYSKVIATDGVGHTSDITPSNGVTVDTTPPVPIMFSHGADNFITNPSFEETHGCIMDTDDISVNNLCDNDNCYQPLSWSKVGCLVTIKSDVDTAHDGRSFIYLKGTIQQNIQQLSSGNLYKLSFVTSHPHINTAVISNIEGSVKFGHKEYVFHIFTKENQSEIAWHLHTFYFTPNTNSSDLIISNLNRNIGFLVDNVKIQAVEVHPNSASETPVQVHTVGLHRWSSIHASWNFVDFGSPITEYLWAIGNTRGNAEMQHFQSVGVNNFGYNYNITLAHSSQVHVTVVAINAAGLQAKAYSAGVNIDNTPPVINQVHDGVGVDIDGQTSNIISANWDVIDPESDIDYCEWSIGLQPYGNELQPFTKITDVKSASISFDEYIISQKTVYTTVRCHNKAGLYSTATSDGVTISDIPPSSDHAVITIIPQSLTEYSPGDYYQGDKTSVRIKWSGFADQFGIMSFVVQFDGESIHLKNSILDINKQVSYMVMTGLDLPDTSYTASIAAMNAMYIRSSKIYTNITVNTSTPTVVDGSKLSTVKKDDEIIINWSDCFINAGSLVYEVSVGTTQGGADVIQWQETKNTFINILLTEKLKSKSNLNLFFLVRAIDHNGAYSSISDDISV</sequence>
<comment type="caution">
    <text evidence="1">The sequence shown here is derived from an EMBL/GenBank/DDBJ whole genome shotgun (WGS) entry which is preliminary data.</text>
</comment>
<organism evidence="1 2">
    <name type="scientific">Mytilus galloprovincialis</name>
    <name type="common">Mediterranean mussel</name>
    <dbReference type="NCBI Taxonomy" id="29158"/>
    <lineage>
        <taxon>Eukaryota</taxon>
        <taxon>Metazoa</taxon>
        <taxon>Spiralia</taxon>
        <taxon>Lophotrochozoa</taxon>
        <taxon>Mollusca</taxon>
        <taxon>Bivalvia</taxon>
        <taxon>Autobranchia</taxon>
        <taxon>Pteriomorphia</taxon>
        <taxon>Mytilida</taxon>
        <taxon>Mytiloidea</taxon>
        <taxon>Mytilidae</taxon>
        <taxon>Mytilinae</taxon>
        <taxon>Mytilus</taxon>
    </lineage>
</organism>
<dbReference type="EMBL" id="UYJE01010284">
    <property type="protein sequence ID" value="VDI81594.1"/>
    <property type="molecule type" value="Genomic_DNA"/>
</dbReference>
<dbReference type="OrthoDB" id="6122198at2759"/>
<dbReference type="InterPro" id="IPR036116">
    <property type="entry name" value="FN3_sf"/>
</dbReference>
<dbReference type="SUPFAM" id="SSF49265">
    <property type="entry name" value="Fibronectin type III"/>
    <property type="match status" value="1"/>
</dbReference>
<reference evidence="1" key="1">
    <citation type="submission" date="2018-11" db="EMBL/GenBank/DDBJ databases">
        <authorList>
            <person name="Alioto T."/>
            <person name="Alioto T."/>
        </authorList>
    </citation>
    <scope>NUCLEOTIDE SEQUENCE</scope>
</reference>
<proteinExistence type="predicted"/>